<comment type="caution">
    <text evidence="1">The sequence shown here is derived from an EMBL/GenBank/DDBJ whole genome shotgun (WGS) entry which is preliminary data.</text>
</comment>
<accession>A0ABR5W0G0</accession>
<name>A0ABR5W0G0_9VIBR</name>
<dbReference type="EMBL" id="LOBP01000191">
    <property type="protein sequence ID" value="KYN81366.1"/>
    <property type="molecule type" value="Genomic_DNA"/>
</dbReference>
<sequence length="356" mass="40449">MSKETKRRTINYKLVKLGNHPLTLQQMLEATLLDKKSKFHKATIRRESLTEDGNSFRFINRFTNYENDMLLCQIVQFEQGLSQMTIVIDEDADMFEVNPISAKDIKQSSVSKEKRNATEFLESMAYFGVMGNHMVVMGSQALKSRDLERYLQWYLNTLTEQNISSAIILSDKPTAKAMKQLETSEAKSVSIGSDILYEQEVTAMPDAPKTEAYEHDVTEAKSVRWRPSGLGADILELLKNNGYIGAFDLNETLDDANLQVSIEFKYSRKTTKSGQKVIDTLSSSLRHLDKEDVKINLKGGGEIKGDDLKLSHQINLGFYEGKVDEPDLYYQMKKWLQSKISTQEVTPDLQDIVAES</sequence>
<reference evidence="1 2" key="1">
    <citation type="submission" date="2015-12" db="EMBL/GenBank/DDBJ databases">
        <authorList>
            <person name="Tarr C.L."/>
            <person name="Gladney L.M."/>
        </authorList>
    </citation>
    <scope>NUCLEOTIDE SEQUENCE [LARGE SCALE GENOMIC DNA]</scope>
    <source>
        <strain evidence="1 2">1048-83</strain>
    </source>
</reference>
<keyword evidence="2" id="KW-1185">Reference proteome</keyword>
<organism evidence="1 2">
    <name type="scientific">Vibrio cidicii</name>
    <dbReference type="NCBI Taxonomy" id="1763883"/>
    <lineage>
        <taxon>Bacteria</taxon>
        <taxon>Pseudomonadati</taxon>
        <taxon>Pseudomonadota</taxon>
        <taxon>Gammaproteobacteria</taxon>
        <taxon>Vibrionales</taxon>
        <taxon>Vibrionaceae</taxon>
        <taxon>Vibrio</taxon>
    </lineage>
</organism>
<dbReference type="RefSeq" id="WP_061900819.1">
    <property type="nucleotide sequence ID" value="NZ_CAXYEW010000066.1"/>
</dbReference>
<evidence type="ECO:0008006" key="3">
    <source>
        <dbReference type="Google" id="ProtNLM"/>
    </source>
</evidence>
<evidence type="ECO:0000313" key="1">
    <source>
        <dbReference type="EMBL" id="KYN81366.1"/>
    </source>
</evidence>
<evidence type="ECO:0000313" key="2">
    <source>
        <dbReference type="Proteomes" id="UP000075609"/>
    </source>
</evidence>
<gene>
    <name evidence="1" type="ORF">ATY35_19960</name>
</gene>
<protein>
    <recommendedName>
        <fullName evidence="3">Recombination-associated protein RdgC</fullName>
    </recommendedName>
</protein>
<dbReference type="Proteomes" id="UP000075609">
    <property type="component" value="Unassembled WGS sequence"/>
</dbReference>
<proteinExistence type="predicted"/>